<dbReference type="Proteomes" id="UP000036403">
    <property type="component" value="Unassembled WGS sequence"/>
</dbReference>
<protein>
    <submittedName>
        <fullName evidence="1">Uncharacterized protein</fullName>
    </submittedName>
</protein>
<evidence type="ECO:0000313" key="1">
    <source>
        <dbReference type="EMBL" id="KMQ86081.1"/>
    </source>
</evidence>
<proteinExistence type="predicted"/>
<comment type="caution">
    <text evidence="1">The sequence shown here is derived from an EMBL/GenBank/DDBJ whole genome shotgun (WGS) entry which is preliminary data.</text>
</comment>
<accession>A0A0J7K7D1</accession>
<sequence length="96" mass="11516">MVTFWPKFPTVRRWADSLNISEEDTFNLNSLFKLNNEPTESYEPAYTQEWVCKHEKLWDRWPGKLEGLRPRDLDNHAVAKLIPYLEEKQPPKTKKK</sequence>
<dbReference type="PaxDb" id="67767-A0A0J7K7D1"/>
<keyword evidence="2" id="KW-1185">Reference proteome</keyword>
<dbReference type="EMBL" id="LBMM01012647">
    <property type="protein sequence ID" value="KMQ86081.1"/>
    <property type="molecule type" value="Genomic_DNA"/>
</dbReference>
<reference evidence="1 2" key="1">
    <citation type="submission" date="2015-04" db="EMBL/GenBank/DDBJ databases">
        <title>Lasius niger genome sequencing.</title>
        <authorList>
            <person name="Konorov E.A."/>
            <person name="Nikitin M.A."/>
            <person name="Kirill M.V."/>
            <person name="Chang P."/>
        </authorList>
    </citation>
    <scope>NUCLEOTIDE SEQUENCE [LARGE SCALE GENOMIC DNA]</scope>
    <source>
        <tissue evidence="1">Whole</tissue>
    </source>
</reference>
<evidence type="ECO:0000313" key="2">
    <source>
        <dbReference type="Proteomes" id="UP000036403"/>
    </source>
</evidence>
<gene>
    <name evidence="1" type="ORF">RF55_15051</name>
</gene>
<dbReference type="AlphaFoldDB" id="A0A0J7K7D1"/>
<organism evidence="1 2">
    <name type="scientific">Lasius niger</name>
    <name type="common">Black garden ant</name>
    <dbReference type="NCBI Taxonomy" id="67767"/>
    <lineage>
        <taxon>Eukaryota</taxon>
        <taxon>Metazoa</taxon>
        <taxon>Ecdysozoa</taxon>
        <taxon>Arthropoda</taxon>
        <taxon>Hexapoda</taxon>
        <taxon>Insecta</taxon>
        <taxon>Pterygota</taxon>
        <taxon>Neoptera</taxon>
        <taxon>Endopterygota</taxon>
        <taxon>Hymenoptera</taxon>
        <taxon>Apocrita</taxon>
        <taxon>Aculeata</taxon>
        <taxon>Formicoidea</taxon>
        <taxon>Formicidae</taxon>
        <taxon>Formicinae</taxon>
        <taxon>Lasius</taxon>
        <taxon>Lasius</taxon>
    </lineage>
</organism>
<name>A0A0J7K7D1_LASNI</name>